<dbReference type="RefSeq" id="WP_005455323.1">
    <property type="nucleotide sequence ID" value="NZ_CM001440.1"/>
</dbReference>
<keyword evidence="2" id="KW-1185">Reference proteome</keyword>
<accession>H5XHB4</accession>
<dbReference type="STRING" id="882082.SaccyDRAFT_1701"/>
<dbReference type="AlphaFoldDB" id="H5XHB4"/>
<organism evidence="1 2">
    <name type="scientific">Saccharomonospora cyanea NA-134</name>
    <dbReference type="NCBI Taxonomy" id="882082"/>
    <lineage>
        <taxon>Bacteria</taxon>
        <taxon>Bacillati</taxon>
        <taxon>Actinomycetota</taxon>
        <taxon>Actinomycetes</taxon>
        <taxon>Pseudonocardiales</taxon>
        <taxon>Pseudonocardiaceae</taxon>
        <taxon>Saccharomonospora</taxon>
    </lineage>
</organism>
<dbReference type="Proteomes" id="UP000002791">
    <property type="component" value="Chromosome"/>
</dbReference>
<proteinExistence type="predicted"/>
<gene>
    <name evidence="1" type="ORF">SaccyDRAFT_1701</name>
</gene>
<sequence length="71" mass="7727">MIEKDRILLTRAGQVNRNLGHILVEVMCRQSCGELPAGPLREAGQALRTLADDMIARADELDAVPAEVTDV</sequence>
<dbReference type="HOGENOM" id="CLU_171108_1_0_11"/>
<dbReference type="EMBL" id="CM001440">
    <property type="protein sequence ID" value="EHR60599.1"/>
    <property type="molecule type" value="Genomic_DNA"/>
</dbReference>
<name>H5XHB4_9PSEU</name>
<dbReference type="OrthoDB" id="3557068at2"/>
<evidence type="ECO:0000313" key="2">
    <source>
        <dbReference type="Proteomes" id="UP000002791"/>
    </source>
</evidence>
<protein>
    <submittedName>
        <fullName evidence="1">Uncharacterized protein</fullName>
    </submittedName>
</protein>
<evidence type="ECO:0000313" key="1">
    <source>
        <dbReference type="EMBL" id="EHR60599.1"/>
    </source>
</evidence>
<reference evidence="1 2" key="1">
    <citation type="submission" date="2011-11" db="EMBL/GenBank/DDBJ databases">
        <title>The Noncontiguous Finished sequence of Saccharomonospora cyanea NA-134.</title>
        <authorList>
            <consortium name="US DOE Joint Genome Institute"/>
            <person name="Lucas S."/>
            <person name="Han J."/>
            <person name="Lapidus A."/>
            <person name="Cheng J.-F."/>
            <person name="Goodwin L."/>
            <person name="Pitluck S."/>
            <person name="Peters L."/>
            <person name="Ovchinnikova G."/>
            <person name="Lu M."/>
            <person name="Detter J.C."/>
            <person name="Han C."/>
            <person name="Tapia R."/>
            <person name="Land M."/>
            <person name="Hauser L."/>
            <person name="Kyrpides N."/>
            <person name="Ivanova N."/>
            <person name="Pagani I."/>
            <person name="Brambilla E.-M."/>
            <person name="Klenk H.-P."/>
            <person name="Woyke T."/>
        </authorList>
    </citation>
    <scope>NUCLEOTIDE SEQUENCE [LARGE SCALE GENOMIC DNA]</scope>
    <source>
        <strain evidence="1 2">NA-134</strain>
    </source>
</reference>